<comment type="cofactor">
    <cofactor evidence="1">
        <name>pyridoxal 5'-phosphate</name>
        <dbReference type="ChEBI" id="CHEBI:597326"/>
    </cofactor>
</comment>
<dbReference type="CDD" id="cd06502">
    <property type="entry name" value="TA_like"/>
    <property type="match status" value="1"/>
</dbReference>
<reference evidence="5" key="1">
    <citation type="submission" date="2014-06" db="EMBL/GenBank/DDBJ databases">
        <title>Key roles for freshwater Actinobacteria revealed by deep metagenomic sequencing.</title>
        <authorList>
            <person name="Ghai R."/>
            <person name="Mizuno C.M."/>
            <person name="Picazo A."/>
            <person name="Camacho A."/>
            <person name="Rodriguez-Valera F."/>
        </authorList>
    </citation>
    <scope>NUCLEOTIDE SEQUENCE</scope>
</reference>
<dbReference type="GO" id="GO:0016829">
    <property type="term" value="F:lyase activity"/>
    <property type="evidence" value="ECO:0007669"/>
    <property type="project" value="InterPro"/>
</dbReference>
<evidence type="ECO:0000256" key="3">
    <source>
        <dbReference type="ARBA" id="ARBA00022898"/>
    </source>
</evidence>
<evidence type="ECO:0000256" key="1">
    <source>
        <dbReference type="ARBA" id="ARBA00001933"/>
    </source>
</evidence>
<dbReference type="Pfam" id="PF01212">
    <property type="entry name" value="Beta_elim_lyase"/>
    <property type="match status" value="1"/>
</dbReference>
<evidence type="ECO:0000259" key="4">
    <source>
        <dbReference type="Pfam" id="PF01212"/>
    </source>
</evidence>
<sequence>MVDGIWRGFASDNYAGIHPEILTAISQINDGHQVAYGDDVYSAKLTGIIKNKFGDNADVFPVFNGTGANVVTLQAMCKPWEAVVCATSAHINVDEGGAPEKVAGLKLLQVETPDGKLTPELVDKQAWGFGNEHRAQPKVVSITNSTEYGTVYTASEIKALADHAHSLGMYLHLDGARISNAAASLGASLREFTTDVGVDALSLGGTKNGAMGAEAIVILNPELTPAIKYLRKSGMQLASKMRFISIQLVAMFEGDLWLRNANHANSMAQALYQGIKDIPGVEVAAPQANALFPILPGESIEPLQNVAKFYVWDHTINQARWMCSWDTSIDDVSSFITAVKSELAN</sequence>
<dbReference type="PANTHER" id="PTHR48097:SF5">
    <property type="entry name" value="LOW SPECIFICITY L-THREONINE ALDOLASE"/>
    <property type="match status" value="1"/>
</dbReference>
<dbReference type="InterPro" id="IPR015424">
    <property type="entry name" value="PyrdxlP-dep_Trfase"/>
</dbReference>
<evidence type="ECO:0000256" key="2">
    <source>
        <dbReference type="ARBA" id="ARBA00006966"/>
    </source>
</evidence>
<feature type="domain" description="Aromatic amino acid beta-eliminating lyase/threonine aldolase" evidence="4">
    <location>
        <begin position="9"/>
        <end position="292"/>
    </location>
</feature>
<dbReference type="InterPro" id="IPR001597">
    <property type="entry name" value="ArAA_b-elim_lyase/Thr_aldolase"/>
</dbReference>
<evidence type="ECO:0000313" key="5">
    <source>
        <dbReference type="EMBL" id="KGA16034.1"/>
    </source>
</evidence>
<dbReference type="Gene3D" id="3.90.1150.10">
    <property type="entry name" value="Aspartate Aminotransferase, domain 1"/>
    <property type="match status" value="1"/>
</dbReference>
<comment type="caution">
    <text evidence="5">The sequence shown here is derived from an EMBL/GenBank/DDBJ whole genome shotgun (WGS) entry which is preliminary data.</text>
</comment>
<organism evidence="5">
    <name type="scientific">freshwater metagenome</name>
    <dbReference type="NCBI Taxonomy" id="449393"/>
    <lineage>
        <taxon>unclassified sequences</taxon>
        <taxon>metagenomes</taxon>
        <taxon>ecological metagenomes</taxon>
    </lineage>
</organism>
<dbReference type="AlphaFoldDB" id="A0A094Q1X8"/>
<dbReference type="SUPFAM" id="SSF53383">
    <property type="entry name" value="PLP-dependent transferases"/>
    <property type="match status" value="1"/>
</dbReference>
<comment type="similarity">
    <text evidence="2">Belongs to the threonine aldolase family.</text>
</comment>
<dbReference type="EMBL" id="JNSL01000095">
    <property type="protein sequence ID" value="KGA16034.1"/>
    <property type="molecule type" value="Genomic_DNA"/>
</dbReference>
<accession>A0A094Q1X8</accession>
<dbReference type="InterPro" id="IPR015422">
    <property type="entry name" value="PyrdxlP-dep_Trfase_small"/>
</dbReference>
<proteinExistence type="inferred from homology"/>
<keyword evidence="3" id="KW-0663">Pyridoxal phosphate</keyword>
<protein>
    <submittedName>
        <fullName evidence="5">Threonine aldolase</fullName>
    </submittedName>
</protein>
<gene>
    <name evidence="5" type="ORF">GM51_13415</name>
</gene>
<dbReference type="Gene3D" id="3.40.640.10">
    <property type="entry name" value="Type I PLP-dependent aspartate aminotransferase-like (Major domain)"/>
    <property type="match status" value="1"/>
</dbReference>
<dbReference type="GO" id="GO:0006520">
    <property type="term" value="P:amino acid metabolic process"/>
    <property type="evidence" value="ECO:0007669"/>
    <property type="project" value="InterPro"/>
</dbReference>
<name>A0A094Q1X8_9ZZZZ</name>
<dbReference type="InterPro" id="IPR015421">
    <property type="entry name" value="PyrdxlP-dep_Trfase_major"/>
</dbReference>
<dbReference type="PANTHER" id="PTHR48097">
    <property type="entry name" value="L-THREONINE ALDOLASE-RELATED"/>
    <property type="match status" value="1"/>
</dbReference>